<comment type="similarity">
    <text evidence="2">Belongs to the drug/metabolite transporter (DMT) superfamily. Plant drug/metabolite exporter (P-DME) (TC 2.A.7.4) family.</text>
</comment>
<dbReference type="EMBL" id="OX459119">
    <property type="protein sequence ID" value="CAI9095997.1"/>
    <property type="molecule type" value="Genomic_DNA"/>
</dbReference>
<protein>
    <submittedName>
        <fullName evidence="9">OLC1v1032058C2</fullName>
    </submittedName>
</protein>
<dbReference type="PANTHER" id="PTHR42920:SF26">
    <property type="entry name" value="OS03G0707200 PROTEIN"/>
    <property type="match status" value="1"/>
</dbReference>
<comment type="subcellular location">
    <subcellularLocation>
        <location evidence="1">Cell membrane</location>
        <topology evidence="1">Multi-pass membrane protein</topology>
    </subcellularLocation>
</comment>
<evidence type="ECO:0000256" key="3">
    <source>
        <dbReference type="ARBA" id="ARBA00022475"/>
    </source>
</evidence>
<evidence type="ECO:0000256" key="1">
    <source>
        <dbReference type="ARBA" id="ARBA00004651"/>
    </source>
</evidence>
<feature type="transmembrane region" description="Helical" evidence="7">
    <location>
        <begin position="151"/>
        <end position="169"/>
    </location>
</feature>
<keyword evidence="4 7" id="KW-0812">Transmembrane</keyword>
<evidence type="ECO:0000256" key="2">
    <source>
        <dbReference type="ARBA" id="ARBA00007635"/>
    </source>
</evidence>
<proteinExistence type="inferred from homology"/>
<feature type="domain" description="EamA" evidence="8">
    <location>
        <begin position="257"/>
        <end position="408"/>
    </location>
</feature>
<keyword evidence="5 7" id="KW-1133">Transmembrane helix</keyword>
<organism evidence="9 10">
    <name type="scientific">Oldenlandia corymbosa var. corymbosa</name>
    <dbReference type="NCBI Taxonomy" id="529605"/>
    <lineage>
        <taxon>Eukaryota</taxon>
        <taxon>Viridiplantae</taxon>
        <taxon>Streptophyta</taxon>
        <taxon>Embryophyta</taxon>
        <taxon>Tracheophyta</taxon>
        <taxon>Spermatophyta</taxon>
        <taxon>Magnoliopsida</taxon>
        <taxon>eudicotyledons</taxon>
        <taxon>Gunneridae</taxon>
        <taxon>Pentapetalae</taxon>
        <taxon>asterids</taxon>
        <taxon>lamiids</taxon>
        <taxon>Gentianales</taxon>
        <taxon>Rubiaceae</taxon>
        <taxon>Rubioideae</taxon>
        <taxon>Spermacoceae</taxon>
        <taxon>Hedyotis-Oldenlandia complex</taxon>
        <taxon>Oldenlandia</taxon>
    </lineage>
</organism>
<evidence type="ECO:0000256" key="7">
    <source>
        <dbReference type="SAM" id="Phobius"/>
    </source>
</evidence>
<feature type="domain" description="EamA" evidence="8">
    <location>
        <begin position="123"/>
        <end position="247"/>
    </location>
</feature>
<dbReference type="Pfam" id="PF00892">
    <property type="entry name" value="EamA"/>
    <property type="match status" value="2"/>
</dbReference>
<keyword evidence="3" id="KW-1003">Cell membrane</keyword>
<evidence type="ECO:0000256" key="4">
    <source>
        <dbReference type="ARBA" id="ARBA00022692"/>
    </source>
</evidence>
<feature type="transmembrane region" description="Helical" evidence="7">
    <location>
        <begin position="287"/>
        <end position="314"/>
    </location>
</feature>
<dbReference type="GO" id="GO:0005886">
    <property type="term" value="C:plasma membrane"/>
    <property type="evidence" value="ECO:0007669"/>
    <property type="project" value="UniProtKB-SubCell"/>
</dbReference>
<feature type="transmembrane region" description="Helical" evidence="7">
    <location>
        <begin position="120"/>
        <end position="139"/>
    </location>
</feature>
<dbReference type="AlphaFoldDB" id="A0AAV1CN77"/>
<gene>
    <name evidence="9" type="ORF">OLC1_LOCUS6850</name>
</gene>
<feature type="transmembrane region" description="Helical" evidence="7">
    <location>
        <begin position="334"/>
        <end position="356"/>
    </location>
</feature>
<reference evidence="9" key="1">
    <citation type="submission" date="2023-03" db="EMBL/GenBank/DDBJ databases">
        <authorList>
            <person name="Julca I."/>
        </authorList>
    </citation>
    <scope>NUCLEOTIDE SEQUENCE</scope>
</reference>
<evidence type="ECO:0000256" key="5">
    <source>
        <dbReference type="ARBA" id="ARBA00022989"/>
    </source>
</evidence>
<dbReference type="PANTHER" id="PTHR42920">
    <property type="entry name" value="OS03G0707200 PROTEIN-RELATED"/>
    <property type="match status" value="1"/>
</dbReference>
<keyword evidence="6 7" id="KW-0472">Membrane</keyword>
<feature type="transmembrane region" description="Helical" evidence="7">
    <location>
        <begin position="259"/>
        <end position="275"/>
    </location>
</feature>
<keyword evidence="10" id="KW-1185">Reference proteome</keyword>
<name>A0AAV1CN77_OLDCO</name>
<accession>A0AAV1CN77</accession>
<feature type="transmembrane region" description="Helical" evidence="7">
    <location>
        <begin position="392"/>
        <end position="411"/>
    </location>
</feature>
<evidence type="ECO:0000259" key="8">
    <source>
        <dbReference type="Pfam" id="PF00892"/>
    </source>
</evidence>
<evidence type="ECO:0000313" key="9">
    <source>
        <dbReference type="EMBL" id="CAI9095997.1"/>
    </source>
</evidence>
<dbReference type="SUPFAM" id="SSF103481">
    <property type="entry name" value="Multidrug resistance efflux transporter EmrE"/>
    <property type="match status" value="2"/>
</dbReference>
<sequence length="462" mass="50114">MAAPPSSSGIKLSHSCSKFIPNRGVFFKPTFRNASCFTCSCSSTPADSERKTSSSVSTITKPNRKVYVGAQFTELSSIDDSEISNVGGGAKSWGNRKFTFDVGLEKRAFWRRIWFESKKVRSIILLNCITVIYASNIPVVKQVEAYIKPEAFTIVRFSLAALLFSPFVFKARGDNRTRNAGIELGFWVSLGYLMQALGLQTSGAGRASFLTMFTVIVVPLLDGLLGSEIPAVTWFGAFMSIVGVGMLETSGAAPCVGDFLNFSSAVFFGVHMLRTQHISRSTHKDNFLALLGYQVSVVAFLSTLLYIFGASFGGDQTLNPSSWTWAKISDWMLAFPWVPAVYTGIVSTGLCLWAELAAMRDVSATETAIIYGLEPLWGAGFAWLLLGERWGVSGWIGAALVLGGSLMVQIHGASSTAASSRDDISVNTKDDLLTAGDENCYTSSEIFANSRKESQKSLKKQS</sequence>
<feature type="transmembrane region" description="Helical" evidence="7">
    <location>
        <begin position="368"/>
        <end position="386"/>
    </location>
</feature>
<dbReference type="InterPro" id="IPR000620">
    <property type="entry name" value="EamA_dom"/>
</dbReference>
<evidence type="ECO:0000313" key="10">
    <source>
        <dbReference type="Proteomes" id="UP001161247"/>
    </source>
</evidence>
<dbReference type="InterPro" id="IPR051258">
    <property type="entry name" value="Diverse_Substrate_Transporter"/>
</dbReference>
<dbReference type="InterPro" id="IPR037185">
    <property type="entry name" value="EmrE-like"/>
</dbReference>
<evidence type="ECO:0000256" key="6">
    <source>
        <dbReference type="ARBA" id="ARBA00023136"/>
    </source>
</evidence>
<dbReference type="Proteomes" id="UP001161247">
    <property type="component" value="Chromosome 2"/>
</dbReference>